<dbReference type="AlphaFoldDB" id="A0A6L9EGK9"/>
<evidence type="ECO:0000256" key="1">
    <source>
        <dbReference type="SAM" id="Phobius"/>
    </source>
</evidence>
<proteinExistence type="predicted"/>
<dbReference type="SUPFAM" id="SSF53448">
    <property type="entry name" value="Nucleotide-diphospho-sugar transferases"/>
    <property type="match status" value="1"/>
</dbReference>
<dbReference type="InterPro" id="IPR001173">
    <property type="entry name" value="Glyco_trans_2-like"/>
</dbReference>
<keyword evidence="3" id="KW-0808">Transferase</keyword>
<feature type="transmembrane region" description="Helical" evidence="1">
    <location>
        <begin position="246"/>
        <end position="268"/>
    </location>
</feature>
<keyword evidence="1" id="KW-0472">Membrane</keyword>
<evidence type="ECO:0000259" key="2">
    <source>
        <dbReference type="Pfam" id="PF00535"/>
    </source>
</evidence>
<comment type="caution">
    <text evidence="3">The sequence shown here is derived from an EMBL/GenBank/DDBJ whole genome shotgun (WGS) entry which is preliminary data.</text>
</comment>
<keyword evidence="4" id="KW-1185">Reference proteome</keyword>
<dbReference type="InterPro" id="IPR050834">
    <property type="entry name" value="Glycosyltransf_2"/>
</dbReference>
<gene>
    <name evidence="3" type="ORF">GTQ38_15355</name>
</gene>
<keyword evidence="1" id="KW-0812">Transmembrane</keyword>
<evidence type="ECO:0000313" key="3">
    <source>
        <dbReference type="EMBL" id="NAS13389.1"/>
    </source>
</evidence>
<dbReference type="Pfam" id="PF00535">
    <property type="entry name" value="Glycos_transf_2"/>
    <property type="match status" value="1"/>
</dbReference>
<dbReference type="GO" id="GO:0016740">
    <property type="term" value="F:transferase activity"/>
    <property type="evidence" value="ECO:0007669"/>
    <property type="project" value="UniProtKB-KW"/>
</dbReference>
<dbReference type="EMBL" id="WXYO01000007">
    <property type="protein sequence ID" value="NAS13389.1"/>
    <property type="molecule type" value="Genomic_DNA"/>
</dbReference>
<feature type="transmembrane region" description="Helical" evidence="1">
    <location>
        <begin position="274"/>
        <end position="293"/>
    </location>
</feature>
<reference evidence="3 4" key="1">
    <citation type="submission" date="2020-01" db="EMBL/GenBank/DDBJ databases">
        <title>Bacteria diversity of Porities sp.</title>
        <authorList>
            <person name="Wang G."/>
        </authorList>
    </citation>
    <scope>NUCLEOTIDE SEQUENCE [LARGE SCALE GENOMIC DNA]</scope>
    <source>
        <strain evidence="3 4">R33</strain>
    </source>
</reference>
<dbReference type="Gene3D" id="3.90.550.10">
    <property type="entry name" value="Spore Coat Polysaccharide Biosynthesis Protein SpsA, Chain A"/>
    <property type="match status" value="1"/>
</dbReference>
<keyword evidence="1" id="KW-1133">Transmembrane helix</keyword>
<accession>A0A6L9EGK9</accession>
<dbReference type="PANTHER" id="PTHR43685">
    <property type="entry name" value="GLYCOSYLTRANSFERASE"/>
    <property type="match status" value="1"/>
</dbReference>
<dbReference type="InterPro" id="IPR029044">
    <property type="entry name" value="Nucleotide-diphossugar_trans"/>
</dbReference>
<dbReference type="Proteomes" id="UP000475249">
    <property type="component" value="Unassembled WGS sequence"/>
</dbReference>
<feature type="domain" description="Glycosyltransferase 2-like" evidence="2">
    <location>
        <begin position="12"/>
        <end position="123"/>
    </location>
</feature>
<feature type="transmembrane region" description="Helical" evidence="1">
    <location>
        <begin position="300"/>
        <end position="320"/>
    </location>
</feature>
<protein>
    <submittedName>
        <fullName evidence="3">Glycosyltransferase</fullName>
    </submittedName>
</protein>
<dbReference type="RefSeq" id="WP_161436435.1">
    <property type="nucleotide sequence ID" value="NZ_WXYO01000007.1"/>
</dbReference>
<name>A0A6L9EGK9_9FLAO</name>
<sequence length="344" mass="38549">MDKEPEKELFFSFVIPVYNRPDEIRELLESLASQSYGSPFEVVIVEDGSSISSKEVVDSFQKQLDIAYFFKENTGPGDSRNYGMARAKGNYFLILDSDCLLPANYLSEVADALKKGFADCFGGPDTAHASFSPVQKAINYAMTSLLTTGGIRGAEASLGKFQPRSFNMGISKEAFAATDGFGNIHPGEDPDLSIRLWKAGFKTSLIPTAFVYHKRRIDFSKFFAQIKKFGKVRPILNRWHPDTAKITYWFPTVFCLGGIAALLSLFLLPDPWKLIPAGFYVLYFVLVFLDAMFKNRSLSVAFLAIFAVLIQFLAYGYGFLKSVILVNFSGRRPEEVFPELFFNT</sequence>
<organism evidence="3 4">
    <name type="scientific">Poritiphilus flavus</name>
    <dbReference type="NCBI Taxonomy" id="2697053"/>
    <lineage>
        <taxon>Bacteria</taxon>
        <taxon>Pseudomonadati</taxon>
        <taxon>Bacteroidota</taxon>
        <taxon>Flavobacteriia</taxon>
        <taxon>Flavobacteriales</taxon>
        <taxon>Flavobacteriaceae</taxon>
        <taxon>Poritiphilus</taxon>
    </lineage>
</organism>
<evidence type="ECO:0000313" key="4">
    <source>
        <dbReference type="Proteomes" id="UP000475249"/>
    </source>
</evidence>
<dbReference type="PANTHER" id="PTHR43685:SF2">
    <property type="entry name" value="GLYCOSYLTRANSFERASE 2-LIKE DOMAIN-CONTAINING PROTEIN"/>
    <property type="match status" value="1"/>
</dbReference>